<dbReference type="Proteomes" id="UP001066276">
    <property type="component" value="Chromosome 5"/>
</dbReference>
<feature type="compositionally biased region" description="Basic and acidic residues" evidence="1">
    <location>
        <begin position="125"/>
        <end position="142"/>
    </location>
</feature>
<feature type="region of interest" description="Disordered" evidence="1">
    <location>
        <begin position="32"/>
        <end position="172"/>
    </location>
</feature>
<evidence type="ECO:0000313" key="3">
    <source>
        <dbReference type="Proteomes" id="UP001066276"/>
    </source>
</evidence>
<feature type="compositionally biased region" description="Acidic residues" evidence="1">
    <location>
        <begin position="114"/>
        <end position="124"/>
    </location>
</feature>
<comment type="caution">
    <text evidence="2">The sequence shown here is derived from an EMBL/GenBank/DDBJ whole genome shotgun (WGS) entry which is preliminary data.</text>
</comment>
<gene>
    <name evidence="2" type="ORF">NDU88_001637</name>
</gene>
<evidence type="ECO:0000313" key="2">
    <source>
        <dbReference type="EMBL" id="KAJ1148811.1"/>
    </source>
</evidence>
<keyword evidence="3" id="KW-1185">Reference proteome</keyword>
<organism evidence="2 3">
    <name type="scientific">Pleurodeles waltl</name>
    <name type="common">Iberian ribbed newt</name>
    <dbReference type="NCBI Taxonomy" id="8319"/>
    <lineage>
        <taxon>Eukaryota</taxon>
        <taxon>Metazoa</taxon>
        <taxon>Chordata</taxon>
        <taxon>Craniata</taxon>
        <taxon>Vertebrata</taxon>
        <taxon>Euteleostomi</taxon>
        <taxon>Amphibia</taxon>
        <taxon>Batrachia</taxon>
        <taxon>Caudata</taxon>
        <taxon>Salamandroidea</taxon>
        <taxon>Salamandridae</taxon>
        <taxon>Pleurodelinae</taxon>
        <taxon>Pleurodeles</taxon>
    </lineage>
</organism>
<protein>
    <submittedName>
        <fullName evidence="2">Uncharacterized protein</fullName>
    </submittedName>
</protein>
<reference evidence="2" key="1">
    <citation type="journal article" date="2022" name="bioRxiv">
        <title>Sequencing and chromosome-scale assembly of the giantPleurodeles waltlgenome.</title>
        <authorList>
            <person name="Brown T."/>
            <person name="Elewa A."/>
            <person name="Iarovenko S."/>
            <person name="Subramanian E."/>
            <person name="Araus A.J."/>
            <person name="Petzold A."/>
            <person name="Susuki M."/>
            <person name="Suzuki K.-i.T."/>
            <person name="Hayashi T."/>
            <person name="Toyoda A."/>
            <person name="Oliveira C."/>
            <person name="Osipova E."/>
            <person name="Leigh N.D."/>
            <person name="Simon A."/>
            <person name="Yun M.H."/>
        </authorList>
    </citation>
    <scope>NUCLEOTIDE SEQUENCE</scope>
    <source>
        <strain evidence="2">20211129_DDA</strain>
        <tissue evidence="2">Liver</tissue>
    </source>
</reference>
<feature type="compositionally biased region" description="Polar residues" evidence="1">
    <location>
        <begin position="50"/>
        <end position="61"/>
    </location>
</feature>
<evidence type="ECO:0000256" key="1">
    <source>
        <dbReference type="SAM" id="MobiDB-lite"/>
    </source>
</evidence>
<proteinExistence type="predicted"/>
<dbReference type="EMBL" id="JANPWB010000009">
    <property type="protein sequence ID" value="KAJ1148811.1"/>
    <property type="molecule type" value="Genomic_DNA"/>
</dbReference>
<sequence>MLVKTLGVVRGNGKIIQFSQNELGRAVGVRSEAGISNEESCHGPRESESTWRYTGGTSQHAGTEVKPLRLADCGEQGTGSQQEEKRQQEDVRGEPEHDGGVQREEQAKNRLEQGDEPGVEEPEEHGDTQQEEHSEAQRKESCDVDEEVGDRPTEETGVGQPGTANWSPHPGD</sequence>
<dbReference type="AlphaFoldDB" id="A0AAV7RBU6"/>
<feature type="compositionally biased region" description="Basic and acidic residues" evidence="1">
    <location>
        <begin position="82"/>
        <end position="113"/>
    </location>
</feature>
<name>A0AAV7RBU6_PLEWA</name>
<feature type="compositionally biased region" description="Basic and acidic residues" evidence="1">
    <location>
        <begin position="39"/>
        <end position="49"/>
    </location>
</feature>
<accession>A0AAV7RBU6</accession>